<organism evidence="1 2">
    <name type="scientific">Algoriphagus sanaruensis</name>
    <dbReference type="NCBI Taxonomy" id="1727163"/>
    <lineage>
        <taxon>Bacteria</taxon>
        <taxon>Pseudomonadati</taxon>
        <taxon>Bacteroidota</taxon>
        <taxon>Cytophagia</taxon>
        <taxon>Cytophagales</taxon>
        <taxon>Cyclobacteriaceae</taxon>
        <taxon>Algoriphagus</taxon>
    </lineage>
</organism>
<dbReference type="EMBL" id="CP012836">
    <property type="protein sequence ID" value="AMQ57479.1"/>
    <property type="molecule type" value="Genomic_DNA"/>
</dbReference>
<accession>A0A142EQS4</accession>
<evidence type="ECO:0000313" key="2">
    <source>
        <dbReference type="Proteomes" id="UP000073816"/>
    </source>
</evidence>
<dbReference type="STRING" id="1727163.AO498_13605"/>
<keyword evidence="2" id="KW-1185">Reference proteome</keyword>
<reference evidence="1 2" key="2">
    <citation type="journal article" date="2016" name="Genome Announc.">
        <title>Complete Genome Sequence of Algoriphagus sp. Strain M8-2, Isolated from a Brackish Lake.</title>
        <authorList>
            <person name="Muraguchi Y."/>
            <person name="Kushimoto K."/>
            <person name="Ohtsubo Y."/>
            <person name="Suzuki T."/>
            <person name="Dohra H."/>
            <person name="Kimbara K."/>
            <person name="Shintani M."/>
        </authorList>
    </citation>
    <scope>NUCLEOTIDE SEQUENCE [LARGE SCALE GENOMIC DNA]</scope>
    <source>
        <strain evidence="1 2">M8-2</strain>
    </source>
</reference>
<dbReference type="SUPFAM" id="SSF53335">
    <property type="entry name" value="S-adenosyl-L-methionine-dependent methyltransferases"/>
    <property type="match status" value="1"/>
</dbReference>
<dbReference type="InterPro" id="IPR029063">
    <property type="entry name" value="SAM-dependent_MTases_sf"/>
</dbReference>
<evidence type="ECO:0008006" key="3">
    <source>
        <dbReference type="Google" id="ProtNLM"/>
    </source>
</evidence>
<dbReference type="OrthoDB" id="823440at2"/>
<dbReference type="KEGG" id="alm:AO498_13605"/>
<dbReference type="Gene3D" id="3.40.50.150">
    <property type="entry name" value="Vaccinia Virus protein VP39"/>
    <property type="match status" value="1"/>
</dbReference>
<proteinExistence type="predicted"/>
<dbReference type="PATRIC" id="fig|1727163.4.peg.2841"/>
<dbReference type="RefSeq" id="WP_067548737.1">
    <property type="nucleotide sequence ID" value="NZ_CP012836.1"/>
</dbReference>
<gene>
    <name evidence="1" type="ORF">AO498_13605</name>
</gene>
<name>A0A142EQS4_9BACT</name>
<reference evidence="2" key="1">
    <citation type="submission" date="2015-09" db="EMBL/GenBank/DDBJ databases">
        <title>Complete sequence of Algoriphagus sp. M8-2.</title>
        <authorList>
            <person name="Shintani M."/>
        </authorList>
    </citation>
    <scope>NUCLEOTIDE SEQUENCE [LARGE SCALE GENOMIC DNA]</scope>
    <source>
        <strain evidence="2">M8-2</strain>
    </source>
</reference>
<evidence type="ECO:0000313" key="1">
    <source>
        <dbReference type="EMBL" id="AMQ57479.1"/>
    </source>
</evidence>
<dbReference type="AlphaFoldDB" id="A0A142EQS4"/>
<protein>
    <recommendedName>
        <fullName evidence="3">Methyltransferase</fullName>
    </recommendedName>
</protein>
<dbReference type="Proteomes" id="UP000073816">
    <property type="component" value="Chromosome"/>
</dbReference>
<sequence>MNWVRKSVLNYLNSNCSNEGLSFDLKDPSNEDLLVLDSAPGGWSIDKKVAEAILQITRSRKVFKVVEVGAGYSTIVFHYSLGKINPNYEVVSIEENKDWFKVPKAVTNLIDPHKLNFKLGKLRFVFSRFGIHAKYKLASKNFTGKGVHMVFIDGPQYYYGREGGLDHIYSFLSVGCLIIMDDAERYTEKCVIFKWLKVYKGLELIYLNDSFGNKGLAVLKVIQPLKRRFSIAAFSLGMLQGIKRMANFRQIKEKQNLLNN</sequence>